<keyword evidence="2" id="KW-1185">Reference proteome</keyword>
<protein>
    <recommendedName>
        <fullName evidence="3">2'-5' RNA ligase family protein</fullName>
    </recommendedName>
</protein>
<dbReference type="Proteomes" id="UP000007947">
    <property type="component" value="Chromosome"/>
</dbReference>
<proteinExistence type="predicted"/>
<dbReference type="AlphaFoldDB" id="F5XP67"/>
<dbReference type="InterPro" id="IPR009097">
    <property type="entry name" value="Cyclic_Pdiesterase"/>
</dbReference>
<accession>F5XP67</accession>
<dbReference type="RefSeq" id="WP_013864556.1">
    <property type="nucleotide sequence ID" value="NC_015635.1"/>
</dbReference>
<dbReference type="Gene3D" id="3.90.1140.10">
    <property type="entry name" value="Cyclic phosphodiesterase"/>
    <property type="match status" value="1"/>
</dbReference>
<evidence type="ECO:0000313" key="1">
    <source>
        <dbReference type="EMBL" id="BAK36707.1"/>
    </source>
</evidence>
<reference evidence="1 2" key="1">
    <citation type="submission" date="2011-05" db="EMBL/GenBank/DDBJ databases">
        <title>Whole genome sequence of Microlunatus phosphovorus NM-1.</title>
        <authorList>
            <person name="Hosoyama A."/>
            <person name="Sasaki K."/>
            <person name="Harada T."/>
            <person name="Igarashi R."/>
            <person name="Kawakoshi A."/>
            <person name="Sasagawa M."/>
            <person name="Fukada J."/>
            <person name="Nakamura S."/>
            <person name="Katano Y."/>
            <person name="Hanada S."/>
            <person name="Kamagata Y."/>
            <person name="Nakamura N."/>
            <person name="Yamazaki S."/>
            <person name="Fujita N."/>
        </authorList>
    </citation>
    <scope>NUCLEOTIDE SEQUENCE [LARGE SCALE GENOMIC DNA]</scope>
    <source>
        <strain evidence="2">ATCC 700054 / DSM 10555 / JCM 9379 / NBRC 101784 / NCIMB 13414 / VKM Ac-1990 / NM-1</strain>
    </source>
</reference>
<evidence type="ECO:0008006" key="3">
    <source>
        <dbReference type="Google" id="ProtNLM"/>
    </source>
</evidence>
<gene>
    <name evidence="1" type="ordered locus">MLP_36930</name>
</gene>
<dbReference type="SUPFAM" id="SSF55144">
    <property type="entry name" value="LigT-like"/>
    <property type="match status" value="1"/>
</dbReference>
<organism evidence="1 2">
    <name type="scientific">Microlunatus phosphovorus (strain ATCC 700054 / DSM 10555 / JCM 9379 / NBRC 101784 / NCIMB 13414 / VKM Ac-1990 / NM-1)</name>
    <dbReference type="NCBI Taxonomy" id="1032480"/>
    <lineage>
        <taxon>Bacteria</taxon>
        <taxon>Bacillati</taxon>
        <taxon>Actinomycetota</taxon>
        <taxon>Actinomycetes</taxon>
        <taxon>Propionibacteriales</taxon>
        <taxon>Propionibacteriaceae</taxon>
        <taxon>Microlunatus</taxon>
    </lineage>
</organism>
<dbReference type="eggNOG" id="COG1514">
    <property type="taxonomic scope" value="Bacteria"/>
</dbReference>
<evidence type="ECO:0000313" key="2">
    <source>
        <dbReference type="Proteomes" id="UP000007947"/>
    </source>
</evidence>
<dbReference type="EMBL" id="AP012204">
    <property type="protein sequence ID" value="BAK36707.1"/>
    <property type="molecule type" value="Genomic_DNA"/>
</dbReference>
<sequence>MLRSGLIIEVSAAEPATGEWRRQLDPQAVLGVPPHLTVLYPFVAPDQIDATTITAVERALAPVRSFDFELARIDWFGDRSVLWLAPDPVEPFQQITAALAQAFPEYPPYGGEFDGLTPHLTVATRGTSSELRRAEDELRRGLPIQATADAVTLMVELPDRRWQRRQVFALTGR</sequence>
<dbReference type="HOGENOM" id="CLU_111966_0_0_11"/>
<dbReference type="Pfam" id="PF13563">
    <property type="entry name" value="2_5_RNA_ligase2"/>
    <property type="match status" value="1"/>
</dbReference>
<dbReference type="STRING" id="1032480.MLP_36930"/>
<dbReference type="KEGG" id="mph:MLP_36930"/>
<name>F5XP67_MICPN</name>